<evidence type="ECO:0000256" key="4">
    <source>
        <dbReference type="ARBA" id="ARBA00022989"/>
    </source>
</evidence>
<feature type="domain" description="Transmembrane protein TMEM132 fifth" evidence="11">
    <location>
        <begin position="542"/>
        <end position="690"/>
    </location>
</feature>
<evidence type="ECO:0000313" key="14">
    <source>
        <dbReference type="Proteomes" id="UP000762676"/>
    </source>
</evidence>
<sequence length="1119" mass="125545">MYRLHLIQFFQDMAKMNCGTRENLITLFFIVYLNFACCINIDFYDTQDGFFLKSTYHKFKASEPTIVKEALILTHPAEVYKLRASYGPIETYQSVPNDVLSSVVQYGEDVWDKSESSMHRQVVHNMDVSAHLVGGSRLIRQSNPKLQLLVHARPLSRHHIQERIFSYYNVTQVWCARLFVSLGKEQYTSACILNKDTNACVVGMNVPNHWWDVEEKLLDTAATNSSSRSYPYKLDEDVLVFYDLSRMEGNQECASVSNIIAPAQGPPDNSEKKFITALKLVQDKRQLNKYTERRSQNLSFHIPVTDLAPGDKIEVPVFLEPHSSLKSFFVQVQVRGNIAIEGASTDLNSPWMVFFEAGDKDSVATVTAMLKENHEPSHQDKAEEVMRWQFRVPLGSGASSTARIMWIVDYDRHGLARDAFYFPEGFKVTAKFHVLPDTSVQIIPVLKERSLLNTAILSGEILRHELNIFSVAQDNTFRDVTKDSYCRSLNPQVVKVSTLCSEVYLDGSETHGSKNVTIVVRSGDHLAELSVRVWVPEPNLDIQLSDYRLSQVRRWKVPQKSYLKTRYLRSADPRHPDLFSMWNSTISRSPKKANPSRSCVLKYQQSLIEVYARFIISSPGEGIEYFRSKKTLVLVTDLVVKHLRTENSNVARIVHNTLQGVSPGMTSVQVISPTGQILGSREVRVGKDKVDIERLMVRVISAMRIRIDKIENVPGALLATVSLQDQLVAKQQEAVLDIALEFKDGTVLPLSSIDPEDYDLRVSSVNNDIVEVNEVKASFSYKPPSIKAIGDGKGEIIKVMLKEQNSCSRKKIRTLDTEYVHVQVDFAKEIFSNLVQSDSHYAGNHDHWNQNKNAYFTEQEKLNNESKFPKSEPKVHPVGEKSDSVTDSDEESGITREPKSEALEQPVSTKAKHPTPLEVAMYVLVAVFVFAILVFTANCAVFMMRHQRKCKPHSKGMSSKVVTGSISQAPDWVWIGRATLERQGAGNAGVDHALMAEEDFNGNQMVLPNLTTTGSASSKHSSTRKLNSISRSGSSSSSSGCPTTSASSGSSGSNRNSMVSTYQGSECSIRITSNPLPEDVVNNDLGGMGYNEAEWDYEAMGMTYEQLMDYFDNLKESSA</sequence>
<feature type="domain" description="Transmembrane protein TMEM132 cohesin-like" evidence="10">
    <location>
        <begin position="297"/>
        <end position="413"/>
    </location>
</feature>
<comment type="similarity">
    <text evidence="2">Belongs to the TMEM132 family.</text>
</comment>
<feature type="transmembrane region" description="Helical" evidence="7">
    <location>
        <begin position="24"/>
        <end position="44"/>
    </location>
</feature>
<proteinExistence type="inferred from homology"/>
<keyword evidence="3 7" id="KW-0812">Transmembrane</keyword>
<evidence type="ECO:0000256" key="3">
    <source>
        <dbReference type="ARBA" id="ARBA00022692"/>
    </source>
</evidence>
<dbReference type="GO" id="GO:0016020">
    <property type="term" value="C:membrane"/>
    <property type="evidence" value="ECO:0007669"/>
    <property type="project" value="UniProtKB-SubCell"/>
</dbReference>
<dbReference type="PANTHER" id="PTHR13388">
    <property type="entry name" value="DETONATOR, ISOFORM E"/>
    <property type="match status" value="1"/>
</dbReference>
<evidence type="ECO:0000313" key="13">
    <source>
        <dbReference type="EMBL" id="GFR57957.1"/>
    </source>
</evidence>
<dbReference type="InterPro" id="IPR026307">
    <property type="entry name" value="TMEM132"/>
</dbReference>
<dbReference type="Pfam" id="PF23486">
    <property type="entry name" value="Ig_TMEM132_5th"/>
    <property type="match status" value="1"/>
</dbReference>
<comment type="caution">
    <text evidence="13">The sequence shown here is derived from an EMBL/GenBank/DDBJ whole genome shotgun (WGS) entry which is preliminary data.</text>
</comment>
<dbReference type="Pfam" id="PF23487">
    <property type="entry name" value="Ig_TMEM132_6th"/>
    <property type="match status" value="1"/>
</dbReference>
<dbReference type="InterPro" id="IPR055421">
    <property type="entry name" value="TMEM132_3rd"/>
</dbReference>
<feature type="region of interest" description="Disordered" evidence="6">
    <location>
        <begin position="865"/>
        <end position="909"/>
    </location>
</feature>
<keyword evidence="14" id="KW-1185">Reference proteome</keyword>
<organism evidence="13 14">
    <name type="scientific">Elysia marginata</name>
    <dbReference type="NCBI Taxonomy" id="1093978"/>
    <lineage>
        <taxon>Eukaryota</taxon>
        <taxon>Metazoa</taxon>
        <taxon>Spiralia</taxon>
        <taxon>Lophotrochozoa</taxon>
        <taxon>Mollusca</taxon>
        <taxon>Gastropoda</taxon>
        <taxon>Heterobranchia</taxon>
        <taxon>Euthyneura</taxon>
        <taxon>Panpulmonata</taxon>
        <taxon>Sacoglossa</taxon>
        <taxon>Placobranchoidea</taxon>
        <taxon>Plakobranchidae</taxon>
        <taxon>Elysia</taxon>
    </lineage>
</organism>
<feature type="compositionally biased region" description="Basic and acidic residues" evidence="6">
    <location>
        <begin position="865"/>
        <end position="884"/>
    </location>
</feature>
<dbReference type="InterPro" id="IPR031437">
    <property type="entry name" value="Ig_TMEM132_4th"/>
</dbReference>
<name>A0AAV4EAG5_9GAST</name>
<comment type="subcellular location">
    <subcellularLocation>
        <location evidence="1">Membrane</location>
        <topology evidence="1">Single-pass type I membrane protein</topology>
    </subcellularLocation>
</comment>
<dbReference type="AlphaFoldDB" id="A0AAV4EAG5"/>
<dbReference type="EMBL" id="BMAT01007122">
    <property type="protein sequence ID" value="GFR57957.1"/>
    <property type="molecule type" value="Genomic_DNA"/>
</dbReference>
<feature type="domain" description="Transmembrane protein TMEM132 C-terminal" evidence="8">
    <location>
        <begin position="897"/>
        <end position="979"/>
    </location>
</feature>
<evidence type="ECO:0000256" key="7">
    <source>
        <dbReference type="SAM" id="Phobius"/>
    </source>
</evidence>
<dbReference type="InterPro" id="IPR031436">
    <property type="entry name" value="TMEM132_C"/>
</dbReference>
<evidence type="ECO:0000256" key="5">
    <source>
        <dbReference type="ARBA" id="ARBA00023136"/>
    </source>
</evidence>
<evidence type="ECO:0000256" key="2">
    <source>
        <dbReference type="ARBA" id="ARBA00006166"/>
    </source>
</evidence>
<feature type="domain" description="Transmembrane protein family 132 fourth" evidence="9">
    <location>
        <begin position="442"/>
        <end position="537"/>
    </location>
</feature>
<evidence type="ECO:0000259" key="10">
    <source>
        <dbReference type="Pfam" id="PF23039"/>
    </source>
</evidence>
<dbReference type="InterPro" id="IPR055424">
    <property type="entry name" value="Ig_TMEM132_6th"/>
</dbReference>
<feature type="compositionally biased region" description="Polar residues" evidence="6">
    <location>
        <begin position="1005"/>
        <end position="1020"/>
    </location>
</feature>
<keyword evidence="4 7" id="KW-1133">Transmembrane helix</keyword>
<evidence type="ECO:0000256" key="1">
    <source>
        <dbReference type="ARBA" id="ARBA00004479"/>
    </source>
</evidence>
<feature type="domain" description="Transmembrane protein TMEM132 sixth" evidence="12">
    <location>
        <begin position="692"/>
        <end position="809"/>
    </location>
</feature>
<dbReference type="Pfam" id="PF15706">
    <property type="entry name" value="TMEM132_C"/>
    <property type="match status" value="1"/>
</dbReference>
<evidence type="ECO:0000259" key="11">
    <source>
        <dbReference type="Pfam" id="PF23486"/>
    </source>
</evidence>
<dbReference type="PANTHER" id="PTHR13388:SF11">
    <property type="entry name" value="DETONATOR, ISOFORM E"/>
    <property type="match status" value="1"/>
</dbReference>
<evidence type="ECO:0000259" key="12">
    <source>
        <dbReference type="Pfam" id="PF23487"/>
    </source>
</evidence>
<feature type="region of interest" description="Disordered" evidence="6">
    <location>
        <begin position="1005"/>
        <end position="1059"/>
    </location>
</feature>
<feature type="compositionally biased region" description="Basic and acidic residues" evidence="6">
    <location>
        <begin position="893"/>
        <end position="902"/>
    </location>
</feature>
<accession>A0AAV4EAG5</accession>
<dbReference type="Pfam" id="PF23039">
    <property type="entry name" value="TMEM132_3rd"/>
    <property type="match status" value="1"/>
</dbReference>
<dbReference type="Pfam" id="PF16070">
    <property type="entry name" value="Ig_TMEM132_4th"/>
    <property type="match status" value="1"/>
</dbReference>
<dbReference type="InterPro" id="IPR055423">
    <property type="entry name" value="Ig_TMEM132_5th"/>
</dbReference>
<reference evidence="13 14" key="1">
    <citation type="journal article" date="2021" name="Elife">
        <title>Chloroplast acquisition without the gene transfer in kleptoplastic sea slugs, Plakobranchus ocellatus.</title>
        <authorList>
            <person name="Maeda T."/>
            <person name="Takahashi S."/>
            <person name="Yoshida T."/>
            <person name="Shimamura S."/>
            <person name="Takaki Y."/>
            <person name="Nagai Y."/>
            <person name="Toyoda A."/>
            <person name="Suzuki Y."/>
            <person name="Arimoto A."/>
            <person name="Ishii H."/>
            <person name="Satoh N."/>
            <person name="Nishiyama T."/>
            <person name="Hasebe M."/>
            <person name="Maruyama T."/>
            <person name="Minagawa J."/>
            <person name="Obokata J."/>
            <person name="Shigenobu S."/>
        </authorList>
    </citation>
    <scope>NUCLEOTIDE SEQUENCE [LARGE SCALE GENOMIC DNA]</scope>
</reference>
<feature type="compositionally biased region" description="Low complexity" evidence="6">
    <location>
        <begin position="1024"/>
        <end position="1059"/>
    </location>
</feature>
<evidence type="ECO:0000259" key="8">
    <source>
        <dbReference type="Pfam" id="PF15706"/>
    </source>
</evidence>
<evidence type="ECO:0000256" key="6">
    <source>
        <dbReference type="SAM" id="MobiDB-lite"/>
    </source>
</evidence>
<keyword evidence="5 7" id="KW-0472">Membrane</keyword>
<dbReference type="Proteomes" id="UP000762676">
    <property type="component" value="Unassembled WGS sequence"/>
</dbReference>
<protein>
    <submittedName>
        <fullName evidence="13">Transmembrane protein 132C</fullName>
    </submittedName>
</protein>
<gene>
    <name evidence="13" type="ORF">ElyMa_003468600</name>
</gene>
<evidence type="ECO:0000259" key="9">
    <source>
        <dbReference type="Pfam" id="PF16070"/>
    </source>
</evidence>
<feature type="transmembrane region" description="Helical" evidence="7">
    <location>
        <begin position="919"/>
        <end position="943"/>
    </location>
</feature>